<keyword evidence="4 8" id="KW-0548">Nucleotidyltransferase</keyword>
<evidence type="ECO:0000256" key="1">
    <source>
        <dbReference type="ARBA" id="ARBA00005762"/>
    </source>
</evidence>
<evidence type="ECO:0000256" key="3">
    <source>
        <dbReference type="ARBA" id="ARBA00022679"/>
    </source>
</evidence>
<gene>
    <name evidence="11" type="ORF">K493DRAFT_263999</name>
</gene>
<sequence>MSGSIKFELNWSALELGVPTKPYRGPLTFSCISTYGLHEIGIVARGLPASMELADIKKYFSAWGDVGTCSVLKSNGASKTGFINFRPPPLTLEFMDHDQQPVHQGVRGRTLEIDFTSQTAKDLQLREKGELKKRVIYTSANCFDMGAFLRSGRFLRQWRATNQCLVEINLNRRIIFLRFHHENDDYQIGIRFGDVHRQIVLDSSEEDVYVMYIQTTHPPFMWRRQEEPARSTPRSDNWCEENSWVRVPYIVDQRDDNDARISIGDFGAYRVCVPSINSYGELFKDCINDLMRFNLTSNKTNASIPSVVDTSTLPVIDIHSSFPFELAYLTECLIRAQKLSLYNISEEWVAFINGLDIAVAKNVLMRMTEARDVIEDPMVYSQRVLPELSSIMVNLKDISAHNIWVRRAVVTPSKIHLLPPTLELSNRVLRHFHQYQESFIRVTFSDEHFEKLGSSRELYQTLLDRFEEVLTEGFDVANRHYRFLAFSSSQLREHSCWFFADTPDGMDVNVIRGWMGDFSEIKNVAKQAARMGQCFSSTRAVKILTKKQIKEIPDITRNRYIFSDGIGKIAMSLATEIASIYNRDIIPGAFQIRLGGYKGVLAVAPDDEMDGYLVHLRPSQLKFKSDHTALEIIRTAEYIPAYLNRQIIVLLTTLGVPDQVFVDMHEKFLQEVDGILSNEGLSLKLLALHYSSSWVSDVLRKMVLSGFLRLGDTFTKNLLSLLKVQVLKDIKERARIPIEQGAHLTGVLDETNTLRENQVAVRFTDPHDPSTIRSYVGPVLVLRSPCLHPGDVHMAEAVDCPQLHSLVNCIAFSTQGRRDLPSQCSGGDLDGDTYMAIWDERLFPLQEKHPSSNASQEEISDQEITIRDTVDFFLNYIITDNLGEIANSHLAWADQTPESALSVQCVLLSQLHDQAVDFIKTGVPAEMVSSLRPSVWPDFMNKLPRKSYESTKALGVMYRSGAKRLSRNFKHTGDLAVCFDEKLVVPGYEAYIVEARRLKHEYDIILRDLMNQYEIKTEGEVISGYIQTFPSMASRKKDKFVLRETLGNVVNAIWKAFREKFDDFSAAAADDQWRRRKASAWYYVTCHPDEIELQKNREYWGVDDTDTPVACATIMHRQDEKPTFLSFPWIVHDILRLILESENL</sequence>
<accession>A0A1Y1Y1S6</accession>
<feature type="domain" description="RDRP core" evidence="9">
    <location>
        <begin position="410"/>
        <end position="960"/>
    </location>
</feature>
<evidence type="ECO:0000256" key="6">
    <source>
        <dbReference type="ARBA" id="ARBA00023158"/>
    </source>
</evidence>
<proteinExistence type="inferred from homology"/>
<comment type="similarity">
    <text evidence="1 8">Belongs to the RdRP family.</text>
</comment>
<dbReference type="SUPFAM" id="SSF54928">
    <property type="entry name" value="RNA-binding domain, RBD"/>
    <property type="match status" value="1"/>
</dbReference>
<evidence type="ECO:0000256" key="2">
    <source>
        <dbReference type="ARBA" id="ARBA00022484"/>
    </source>
</evidence>
<dbReference type="PANTHER" id="PTHR23079">
    <property type="entry name" value="RNA-DEPENDENT RNA POLYMERASE"/>
    <property type="match status" value="1"/>
</dbReference>
<dbReference type="GO" id="GO:0003968">
    <property type="term" value="F:RNA-directed RNA polymerase activity"/>
    <property type="evidence" value="ECO:0007669"/>
    <property type="project" value="UniProtKB-KW"/>
</dbReference>
<dbReference type="EMBL" id="MCFE01000301">
    <property type="protein sequence ID" value="ORX91899.1"/>
    <property type="molecule type" value="Genomic_DNA"/>
</dbReference>
<dbReference type="Proteomes" id="UP000193498">
    <property type="component" value="Unassembled WGS sequence"/>
</dbReference>
<reference evidence="11 12" key="1">
    <citation type="submission" date="2016-07" db="EMBL/GenBank/DDBJ databases">
        <title>Pervasive Adenine N6-methylation of Active Genes in Fungi.</title>
        <authorList>
            <consortium name="DOE Joint Genome Institute"/>
            <person name="Mondo S.J."/>
            <person name="Dannebaum R.O."/>
            <person name="Kuo R.C."/>
            <person name="Labutti K."/>
            <person name="Haridas S."/>
            <person name="Kuo A."/>
            <person name="Salamov A."/>
            <person name="Ahrendt S.R."/>
            <person name="Lipzen A."/>
            <person name="Sullivan W."/>
            <person name="Andreopoulos W.B."/>
            <person name="Clum A."/>
            <person name="Lindquist E."/>
            <person name="Daum C."/>
            <person name="Ramamoorthy G.K."/>
            <person name="Gryganskyi A."/>
            <person name="Culley D."/>
            <person name="Magnuson J.K."/>
            <person name="James T.Y."/>
            <person name="O'Malley M.A."/>
            <person name="Stajich J.E."/>
            <person name="Spatafora J.W."/>
            <person name="Visel A."/>
            <person name="Grigoriev I.V."/>
        </authorList>
    </citation>
    <scope>NUCLEOTIDE SEQUENCE [LARGE SCALE GENOMIC DNA]</scope>
    <source>
        <strain evidence="11 12">CBS 931.73</strain>
    </source>
</reference>
<dbReference type="FunCoup" id="A0A1Y1Y1S6">
    <property type="interactions" value="6"/>
</dbReference>
<evidence type="ECO:0000256" key="7">
    <source>
        <dbReference type="ARBA" id="ARBA00048744"/>
    </source>
</evidence>
<dbReference type="PANTHER" id="PTHR23079:SF55">
    <property type="entry name" value="RNA-DIRECTED RNA POLYMERASE"/>
    <property type="match status" value="1"/>
</dbReference>
<keyword evidence="12" id="KW-1185">Reference proteome</keyword>
<dbReference type="InterPro" id="IPR035979">
    <property type="entry name" value="RBD_domain_sf"/>
</dbReference>
<dbReference type="InterPro" id="IPR057596">
    <property type="entry name" value="RDRP_core"/>
</dbReference>
<dbReference type="InterPro" id="IPR058752">
    <property type="entry name" value="RDRP_C_head"/>
</dbReference>
<evidence type="ECO:0000256" key="5">
    <source>
        <dbReference type="ARBA" id="ARBA00022884"/>
    </source>
</evidence>
<dbReference type="EC" id="2.7.7.48" evidence="8"/>
<evidence type="ECO:0000259" key="10">
    <source>
        <dbReference type="Pfam" id="PF26253"/>
    </source>
</evidence>
<comment type="catalytic activity">
    <reaction evidence="7 8">
        <text>RNA(n) + a ribonucleoside 5'-triphosphate = RNA(n+1) + diphosphate</text>
        <dbReference type="Rhea" id="RHEA:21248"/>
        <dbReference type="Rhea" id="RHEA-COMP:14527"/>
        <dbReference type="Rhea" id="RHEA-COMP:17342"/>
        <dbReference type="ChEBI" id="CHEBI:33019"/>
        <dbReference type="ChEBI" id="CHEBI:61557"/>
        <dbReference type="ChEBI" id="CHEBI:140395"/>
        <dbReference type="EC" id="2.7.7.48"/>
    </reaction>
</comment>
<dbReference type="AlphaFoldDB" id="A0A1Y1Y1S6"/>
<dbReference type="InterPro" id="IPR007855">
    <property type="entry name" value="RDRP"/>
</dbReference>
<dbReference type="GO" id="GO:0030422">
    <property type="term" value="P:siRNA processing"/>
    <property type="evidence" value="ECO:0007669"/>
    <property type="project" value="TreeGrafter"/>
</dbReference>
<dbReference type="STRING" id="1314790.A0A1Y1Y1S6"/>
<keyword evidence="6" id="KW-0943">RNA-mediated gene silencing</keyword>
<evidence type="ECO:0000256" key="8">
    <source>
        <dbReference type="RuleBase" id="RU363098"/>
    </source>
</evidence>
<evidence type="ECO:0000256" key="4">
    <source>
        <dbReference type="ARBA" id="ARBA00022695"/>
    </source>
</evidence>
<name>A0A1Y1Y1S6_9FUNG</name>
<dbReference type="OrthoDB" id="6513042at2759"/>
<dbReference type="InParanoid" id="A0A1Y1Y1S6"/>
<dbReference type="GO" id="GO:0003723">
    <property type="term" value="F:RNA binding"/>
    <property type="evidence" value="ECO:0007669"/>
    <property type="project" value="UniProtKB-KW"/>
</dbReference>
<dbReference type="GO" id="GO:0031380">
    <property type="term" value="C:nuclear RNA-directed RNA polymerase complex"/>
    <property type="evidence" value="ECO:0007669"/>
    <property type="project" value="TreeGrafter"/>
</dbReference>
<comment type="caution">
    <text evidence="11">The sequence shown here is derived from an EMBL/GenBank/DDBJ whole genome shotgun (WGS) entry which is preliminary data.</text>
</comment>
<dbReference type="Pfam" id="PF05183">
    <property type="entry name" value="RdRP"/>
    <property type="match status" value="1"/>
</dbReference>
<keyword evidence="3 8" id="KW-0808">Transferase</keyword>
<evidence type="ECO:0000313" key="12">
    <source>
        <dbReference type="Proteomes" id="UP000193498"/>
    </source>
</evidence>
<protein>
    <recommendedName>
        <fullName evidence="8">RNA-dependent RNA polymerase</fullName>
        <ecNumber evidence="8">2.7.7.48</ecNumber>
    </recommendedName>
</protein>
<organism evidence="11 12">
    <name type="scientific">Basidiobolus meristosporus CBS 931.73</name>
    <dbReference type="NCBI Taxonomy" id="1314790"/>
    <lineage>
        <taxon>Eukaryota</taxon>
        <taxon>Fungi</taxon>
        <taxon>Fungi incertae sedis</taxon>
        <taxon>Zoopagomycota</taxon>
        <taxon>Entomophthoromycotina</taxon>
        <taxon>Basidiobolomycetes</taxon>
        <taxon>Basidiobolales</taxon>
        <taxon>Basidiobolaceae</taxon>
        <taxon>Basidiobolus</taxon>
    </lineage>
</organism>
<evidence type="ECO:0000313" key="11">
    <source>
        <dbReference type="EMBL" id="ORX91899.1"/>
    </source>
</evidence>
<keyword evidence="5 8" id="KW-0694">RNA-binding</keyword>
<feature type="domain" description="RDRP C-terminal head" evidence="10">
    <location>
        <begin position="979"/>
        <end position="1137"/>
    </location>
</feature>
<evidence type="ECO:0000259" key="9">
    <source>
        <dbReference type="Pfam" id="PF05183"/>
    </source>
</evidence>
<dbReference type="Pfam" id="PF26253">
    <property type="entry name" value="RdRP_head"/>
    <property type="match status" value="1"/>
</dbReference>
<keyword evidence="2 8" id="KW-0696">RNA-directed RNA polymerase</keyword>